<dbReference type="RefSeq" id="WP_063742973.1">
    <property type="nucleotide sequence ID" value="NZ_CP059075.1"/>
</dbReference>
<dbReference type="InterPro" id="IPR051396">
    <property type="entry name" value="Bact_Antivir_Def_Nuclease"/>
</dbReference>
<dbReference type="InterPro" id="IPR027417">
    <property type="entry name" value="P-loop_NTPase"/>
</dbReference>
<dbReference type="EMBL" id="CP059075">
    <property type="protein sequence ID" value="QRE03055.1"/>
    <property type="molecule type" value="Genomic_DNA"/>
</dbReference>
<organism evidence="2 3">
    <name type="scientific">Flavobacterium psychrophilum</name>
    <dbReference type="NCBI Taxonomy" id="96345"/>
    <lineage>
        <taxon>Bacteria</taxon>
        <taxon>Pseudomonadati</taxon>
        <taxon>Bacteroidota</taxon>
        <taxon>Flavobacteriia</taxon>
        <taxon>Flavobacteriales</taxon>
        <taxon>Flavobacteriaceae</taxon>
        <taxon>Flavobacterium</taxon>
    </lineage>
</organism>
<sequence length="510" mass="58434">MKIKRIKIKNFRSYRDEVEIEFGDLTAFVGKNDIGKSTVLEALDIFFNENKGIVKIDKDDVNKQAITENDTEIVISVCFEELPTTIVIDSTNETTLQSEYLLNSNNELEIIKKYPNAGKEKVFVKSNHPTNANCKDLLLKKDSELRTIISSNTIECADRSRNAEMRTAIWNHFNTNLELADIEIDVSKGETKSIWDKLQNYLPLYSLFQSDRKNSDGDSEVQDPLKEAVKQILSDTQLKQKFAEIATEVENKLRDVAERTLEKVREMNPEIANTLNPIIPPVDSLKWADVFKSVSISGDDNIPINKRGSGVKRLILLNFFRAEAERRKAEENIPSIIYAIEEPETSQHTSHQKKLISAFLELSSTANTQVILTTHSATLVKELEFEHLRLVTNTNNTKNIESILPNQLPYPSLNEVNFLAFSEVTEEYHNELYGYIELEGQLSNYRTAKPTLSYNKQMKDGSIRIEQIILTDFIRHQIHHPENTNNTKYTFDNLNDSIVLMRTFIQTLNP</sequence>
<dbReference type="PANTHER" id="PTHR43581:SF4">
    <property type="entry name" value="ATP_GTP PHOSPHATASE"/>
    <property type="match status" value="1"/>
</dbReference>
<dbReference type="Proteomes" id="UP000596329">
    <property type="component" value="Chromosome"/>
</dbReference>
<accession>A0A7U2NDA1</accession>
<name>A0A7U2NDA1_FLAPS</name>
<dbReference type="GO" id="GO:0005524">
    <property type="term" value="F:ATP binding"/>
    <property type="evidence" value="ECO:0007669"/>
    <property type="project" value="UniProtKB-KW"/>
</dbReference>
<keyword evidence="2" id="KW-0547">Nucleotide-binding</keyword>
<keyword evidence="2" id="KW-0067">ATP-binding</keyword>
<dbReference type="Pfam" id="PF13175">
    <property type="entry name" value="AAA_15"/>
    <property type="match status" value="1"/>
</dbReference>
<evidence type="ECO:0000313" key="3">
    <source>
        <dbReference type="Proteomes" id="UP000596329"/>
    </source>
</evidence>
<dbReference type="AlphaFoldDB" id="A0A7U2NDA1"/>
<evidence type="ECO:0000313" key="2">
    <source>
        <dbReference type="EMBL" id="QRE03055.1"/>
    </source>
</evidence>
<gene>
    <name evidence="2" type="ORF">H0H26_09095</name>
</gene>
<dbReference type="SUPFAM" id="SSF52540">
    <property type="entry name" value="P-loop containing nucleoside triphosphate hydrolases"/>
    <property type="match status" value="1"/>
</dbReference>
<protein>
    <submittedName>
        <fullName evidence="2">ATP-binding protein</fullName>
    </submittedName>
</protein>
<reference evidence="2 3" key="1">
    <citation type="submission" date="2020-07" db="EMBL/GenBank/DDBJ databases">
        <title>Genomic characterization of Flavobacterium psychrophilum strains.</title>
        <authorList>
            <person name="Castillo D."/>
            <person name="Jorgensen J."/>
            <person name="Middelboe M."/>
        </authorList>
    </citation>
    <scope>NUCLEOTIDE SEQUENCE [LARGE SCALE GENOMIC DNA]</scope>
    <source>
        <strain evidence="2 3">FPS-R7</strain>
    </source>
</reference>
<evidence type="ECO:0000259" key="1">
    <source>
        <dbReference type="Pfam" id="PF13175"/>
    </source>
</evidence>
<dbReference type="PANTHER" id="PTHR43581">
    <property type="entry name" value="ATP/GTP PHOSPHATASE"/>
    <property type="match status" value="1"/>
</dbReference>
<proteinExistence type="predicted"/>
<dbReference type="Gene3D" id="3.40.50.300">
    <property type="entry name" value="P-loop containing nucleotide triphosphate hydrolases"/>
    <property type="match status" value="1"/>
</dbReference>
<feature type="domain" description="Endonuclease GajA/Old nuclease/RecF-like AAA" evidence="1">
    <location>
        <begin position="1"/>
        <end position="379"/>
    </location>
</feature>
<dbReference type="InterPro" id="IPR041685">
    <property type="entry name" value="AAA_GajA/Old/RecF-like"/>
</dbReference>